<dbReference type="PANTHER" id="PTHR23189">
    <property type="entry name" value="RNA RECOGNITION MOTIF-CONTAINING"/>
    <property type="match status" value="1"/>
</dbReference>
<dbReference type="GO" id="GO:0003723">
    <property type="term" value="F:RNA binding"/>
    <property type="evidence" value="ECO:0007669"/>
    <property type="project" value="UniProtKB-KW"/>
</dbReference>
<evidence type="ECO:0000256" key="1">
    <source>
        <dbReference type="ARBA" id="ARBA00022884"/>
    </source>
</evidence>
<dbReference type="Gene3D" id="3.30.70.330">
    <property type="match status" value="1"/>
</dbReference>
<dbReference type="InterPro" id="IPR012677">
    <property type="entry name" value="Nucleotide-bd_a/b_plait_sf"/>
</dbReference>
<evidence type="ECO:0000313" key="3">
    <source>
        <dbReference type="Proteomes" id="UP001415857"/>
    </source>
</evidence>
<proteinExistence type="predicted"/>
<accession>A0AAP0RKP4</accession>
<organism evidence="2 3">
    <name type="scientific">Liquidambar formosana</name>
    <name type="common">Formosan gum</name>
    <dbReference type="NCBI Taxonomy" id="63359"/>
    <lineage>
        <taxon>Eukaryota</taxon>
        <taxon>Viridiplantae</taxon>
        <taxon>Streptophyta</taxon>
        <taxon>Embryophyta</taxon>
        <taxon>Tracheophyta</taxon>
        <taxon>Spermatophyta</taxon>
        <taxon>Magnoliopsida</taxon>
        <taxon>eudicotyledons</taxon>
        <taxon>Gunneridae</taxon>
        <taxon>Pentapetalae</taxon>
        <taxon>Saxifragales</taxon>
        <taxon>Altingiaceae</taxon>
        <taxon>Liquidambar</taxon>
    </lineage>
</organism>
<evidence type="ECO:0000313" key="2">
    <source>
        <dbReference type="EMBL" id="KAK9277861.1"/>
    </source>
</evidence>
<dbReference type="SUPFAM" id="SSF54928">
    <property type="entry name" value="RNA-binding domain, RBD"/>
    <property type="match status" value="1"/>
</dbReference>
<dbReference type="EMBL" id="JBBPBK010000009">
    <property type="protein sequence ID" value="KAK9277861.1"/>
    <property type="molecule type" value="Genomic_DNA"/>
</dbReference>
<protein>
    <submittedName>
        <fullName evidence="2">Uncharacterized protein</fullName>
    </submittedName>
</protein>
<keyword evidence="1" id="KW-0694">RNA-binding</keyword>
<reference evidence="2 3" key="1">
    <citation type="journal article" date="2024" name="Plant J.">
        <title>Genome sequences and population genomics reveal climatic adaptation and genomic divergence between two closely related sweetgum species.</title>
        <authorList>
            <person name="Xu W.Q."/>
            <person name="Ren C.Q."/>
            <person name="Zhang X.Y."/>
            <person name="Comes H.P."/>
            <person name="Liu X.H."/>
            <person name="Li Y.G."/>
            <person name="Kettle C.J."/>
            <person name="Jalonen R."/>
            <person name="Gaisberger H."/>
            <person name="Ma Y.Z."/>
            <person name="Qiu Y.X."/>
        </authorList>
    </citation>
    <scope>NUCLEOTIDE SEQUENCE [LARGE SCALE GENOMIC DNA]</scope>
    <source>
        <strain evidence="2">Hangzhou</strain>
    </source>
</reference>
<dbReference type="Proteomes" id="UP001415857">
    <property type="component" value="Unassembled WGS sequence"/>
</dbReference>
<keyword evidence="3" id="KW-1185">Reference proteome</keyword>
<name>A0AAP0RKP4_LIQFO</name>
<sequence length="303" mass="33613">MPFEIMDQRGVSASSHFFDEICFPAERQVGFRKPKTMPDHQGTIGMLQMPGTKSVSSSPLERFLPIGARSVDYLELQQSFPARNQKEKLHVGGEEGTANYSRSAWRLMDRNPGTRSNFYVQPASYSVDGKKTDINGTQYESSLFSSSLSEIFSQKFRLSANDVLFCQSADTVASRFEEEEPLESLEEIEAQTIGNLLPDEDDLFSGVIDELGSIAHVNGFDDFEDFDLFSSGGGMELEGDDRSCVGQKNSDFSGGILINQEGSNGSIVSEHPHGEHPSRTLFVRNINSNVEDSELKVLFEQYG</sequence>
<dbReference type="InterPro" id="IPR035979">
    <property type="entry name" value="RBD_domain_sf"/>
</dbReference>
<dbReference type="AlphaFoldDB" id="A0AAP0RKP4"/>
<gene>
    <name evidence="2" type="ORF">L1049_027418</name>
</gene>
<comment type="caution">
    <text evidence="2">The sequence shown here is derived from an EMBL/GenBank/DDBJ whole genome shotgun (WGS) entry which is preliminary data.</text>
</comment>